<dbReference type="PROSITE" id="PS51747">
    <property type="entry name" value="CYT_DCMP_DEAMINASES_2"/>
    <property type="match status" value="1"/>
</dbReference>
<evidence type="ECO:0000256" key="1">
    <source>
        <dbReference type="ARBA" id="ARBA00001947"/>
    </source>
</evidence>
<keyword evidence="9" id="KW-1185">Reference proteome</keyword>
<evidence type="ECO:0000256" key="6">
    <source>
        <dbReference type="SAM" id="MobiDB-lite"/>
    </source>
</evidence>
<dbReference type="EMBL" id="SWLE01000002">
    <property type="protein sequence ID" value="TNN02647.1"/>
    <property type="molecule type" value="Genomic_DNA"/>
</dbReference>
<keyword evidence="3" id="KW-0479">Metal-binding</keyword>
<name>A0A4Z2CEI9_9TELE</name>
<dbReference type="PANTHER" id="PTHR13857">
    <property type="entry name" value="MRNA EDITING ENZYME"/>
    <property type="match status" value="1"/>
</dbReference>
<organism evidence="8 9">
    <name type="scientific">Takifugu bimaculatus</name>
    <dbReference type="NCBI Taxonomy" id="433685"/>
    <lineage>
        <taxon>Eukaryota</taxon>
        <taxon>Metazoa</taxon>
        <taxon>Chordata</taxon>
        <taxon>Craniata</taxon>
        <taxon>Vertebrata</taxon>
        <taxon>Euteleostomi</taxon>
        <taxon>Actinopterygii</taxon>
        <taxon>Neopterygii</taxon>
        <taxon>Teleostei</taxon>
        <taxon>Neoteleostei</taxon>
        <taxon>Acanthomorphata</taxon>
        <taxon>Eupercaria</taxon>
        <taxon>Tetraodontiformes</taxon>
        <taxon>Tetradontoidea</taxon>
        <taxon>Tetraodontidae</taxon>
        <taxon>Takifugu</taxon>
    </lineage>
</organism>
<dbReference type="GO" id="GO:0005737">
    <property type="term" value="C:cytoplasm"/>
    <property type="evidence" value="ECO:0007669"/>
    <property type="project" value="TreeGrafter"/>
</dbReference>
<comment type="similarity">
    <text evidence="2">Belongs to the cytidine and deoxycytidylate deaminase family.</text>
</comment>
<sequence>MANTRTYADTHADELQKQPPWETVNSPNHRVQERVRGSHGKAKRRHTMSTLGKDGTDGAKEMTKADMLLPRKKFIYHYKNVRWARGRHETYLCFVVKRRVGPDTLTFDFGHLRNRSGCHVELLFLRYLGALCPGLWGYGATGEKRISYSVTWFCSWSPCVNCSIQLCQFLNKTPNLRLRIFVSRLYFCDLEDSLEREGLRMLTKAGVRISVMSYKDYFYCWQKFVDCKKSNFKAWEELHQNSVRLTRKLNRILQAWDLEDLRDALKLLGF</sequence>
<protein>
    <recommendedName>
        <fullName evidence="7">CMP/dCMP-type deaminase domain-containing protein</fullName>
    </recommendedName>
</protein>
<dbReference type="InterPro" id="IPR016193">
    <property type="entry name" value="Cytidine_deaminase-like"/>
</dbReference>
<dbReference type="InterPro" id="IPR050610">
    <property type="entry name" value="APOBEC_Cyt_Deaminase"/>
</dbReference>
<evidence type="ECO:0000256" key="5">
    <source>
        <dbReference type="ARBA" id="ARBA00022833"/>
    </source>
</evidence>
<gene>
    <name evidence="8" type="ORF">fugu_010134</name>
</gene>
<dbReference type="Gene3D" id="3.40.140.10">
    <property type="entry name" value="Cytidine Deaminase, domain 2"/>
    <property type="match status" value="1"/>
</dbReference>
<feature type="compositionally biased region" description="Basic residues" evidence="6">
    <location>
        <begin position="37"/>
        <end position="47"/>
    </location>
</feature>
<evidence type="ECO:0000313" key="9">
    <source>
        <dbReference type="Proteomes" id="UP000516260"/>
    </source>
</evidence>
<dbReference type="GO" id="GO:0016554">
    <property type="term" value="P:cytidine to uridine editing"/>
    <property type="evidence" value="ECO:0007669"/>
    <property type="project" value="TreeGrafter"/>
</dbReference>
<dbReference type="PROSITE" id="PS00903">
    <property type="entry name" value="CYT_DCMP_DEAMINASES_1"/>
    <property type="match status" value="1"/>
</dbReference>
<evidence type="ECO:0000313" key="8">
    <source>
        <dbReference type="EMBL" id="TNN02647.1"/>
    </source>
</evidence>
<dbReference type="SUPFAM" id="SSF53927">
    <property type="entry name" value="Cytidine deaminase-like"/>
    <property type="match status" value="1"/>
</dbReference>
<dbReference type="GO" id="GO:0008270">
    <property type="term" value="F:zinc ion binding"/>
    <property type="evidence" value="ECO:0007669"/>
    <property type="project" value="InterPro"/>
</dbReference>
<keyword evidence="4" id="KW-0378">Hydrolase</keyword>
<feature type="region of interest" description="Disordered" evidence="6">
    <location>
        <begin position="1"/>
        <end position="59"/>
    </location>
</feature>
<dbReference type="GO" id="GO:0004126">
    <property type="term" value="F:cytidine deaminase activity"/>
    <property type="evidence" value="ECO:0007669"/>
    <property type="project" value="TreeGrafter"/>
</dbReference>
<comment type="cofactor">
    <cofactor evidence="1">
        <name>Zn(2+)</name>
        <dbReference type="ChEBI" id="CHEBI:29105"/>
    </cofactor>
</comment>
<keyword evidence="5" id="KW-0862">Zinc</keyword>
<dbReference type="Pfam" id="PF08210">
    <property type="entry name" value="APOBEC_N"/>
    <property type="match status" value="1"/>
</dbReference>
<dbReference type="InterPro" id="IPR016192">
    <property type="entry name" value="APOBEC/CMP_deaminase_Zn-bd"/>
</dbReference>
<dbReference type="GO" id="GO:0005634">
    <property type="term" value="C:nucleus"/>
    <property type="evidence" value="ECO:0007669"/>
    <property type="project" value="TreeGrafter"/>
</dbReference>
<evidence type="ECO:0000256" key="3">
    <source>
        <dbReference type="ARBA" id="ARBA00022723"/>
    </source>
</evidence>
<reference evidence="8 9" key="1">
    <citation type="submission" date="2019-04" db="EMBL/GenBank/DDBJ databases">
        <title>The sequence and de novo assembly of Takifugu bimaculatus genome using PacBio and Hi-C technologies.</title>
        <authorList>
            <person name="Xu P."/>
            <person name="Liu B."/>
            <person name="Zhou Z."/>
        </authorList>
    </citation>
    <scope>NUCLEOTIDE SEQUENCE [LARGE SCALE GENOMIC DNA]</scope>
    <source>
        <strain evidence="8">TB-2018</strain>
        <tissue evidence="8">Muscle</tissue>
    </source>
</reference>
<comment type="caution">
    <text evidence="8">The sequence shown here is derived from an EMBL/GenBank/DDBJ whole genome shotgun (WGS) entry which is preliminary data.</text>
</comment>
<dbReference type="InterPro" id="IPR002125">
    <property type="entry name" value="CMP_dCMP_dom"/>
</dbReference>
<dbReference type="AlphaFoldDB" id="A0A4Z2CEI9"/>
<evidence type="ECO:0000259" key="7">
    <source>
        <dbReference type="PROSITE" id="PS51747"/>
    </source>
</evidence>
<proteinExistence type="inferred from homology"/>
<accession>A0A4Z2CEI9</accession>
<dbReference type="InterPro" id="IPR013158">
    <property type="entry name" value="AID"/>
</dbReference>
<evidence type="ECO:0000256" key="4">
    <source>
        <dbReference type="ARBA" id="ARBA00022801"/>
    </source>
</evidence>
<evidence type="ECO:0000256" key="2">
    <source>
        <dbReference type="ARBA" id="ARBA00006576"/>
    </source>
</evidence>
<dbReference type="GO" id="GO:0003723">
    <property type="term" value="F:RNA binding"/>
    <property type="evidence" value="ECO:0007669"/>
    <property type="project" value="TreeGrafter"/>
</dbReference>
<dbReference type="PANTHER" id="PTHR13857:SF10">
    <property type="entry name" value="SINGLE-STRANDED DNA CYTOSINE DEAMINASE"/>
    <property type="match status" value="1"/>
</dbReference>
<feature type="domain" description="CMP/dCMP-type deaminase" evidence="7">
    <location>
        <begin position="86"/>
        <end position="202"/>
    </location>
</feature>
<dbReference type="Proteomes" id="UP000516260">
    <property type="component" value="Chromosome 10"/>
</dbReference>